<dbReference type="InterPro" id="IPR020084">
    <property type="entry name" value="NUDIX_hydrolase_CS"/>
</dbReference>
<dbReference type="Proteomes" id="UP001156102">
    <property type="component" value="Unassembled WGS sequence"/>
</dbReference>
<gene>
    <name evidence="5" type="ORF">NK662_02415</name>
</gene>
<name>A0AA42BN82_9BACI</name>
<dbReference type="RefSeq" id="WP_254756978.1">
    <property type="nucleotide sequence ID" value="NZ_JANCLT010000001.1"/>
</dbReference>
<evidence type="ECO:0000313" key="5">
    <source>
        <dbReference type="EMBL" id="MCP8967392.1"/>
    </source>
</evidence>
<comment type="cofactor">
    <cofactor evidence="1">
        <name>Mg(2+)</name>
        <dbReference type="ChEBI" id="CHEBI:18420"/>
    </cofactor>
</comment>
<dbReference type="Gene3D" id="3.90.79.10">
    <property type="entry name" value="Nucleoside Triphosphate Pyrophosphohydrolase"/>
    <property type="match status" value="1"/>
</dbReference>
<keyword evidence="2 3" id="KW-0378">Hydrolase</keyword>
<organism evidence="5 6">
    <name type="scientific">Ectobacillus ponti</name>
    <dbReference type="NCBI Taxonomy" id="2961894"/>
    <lineage>
        <taxon>Bacteria</taxon>
        <taxon>Bacillati</taxon>
        <taxon>Bacillota</taxon>
        <taxon>Bacilli</taxon>
        <taxon>Bacillales</taxon>
        <taxon>Bacillaceae</taxon>
        <taxon>Ectobacillus</taxon>
    </lineage>
</organism>
<proteinExistence type="inferred from homology"/>
<dbReference type="AlphaFoldDB" id="A0AA42BN82"/>
<evidence type="ECO:0000256" key="1">
    <source>
        <dbReference type="ARBA" id="ARBA00001946"/>
    </source>
</evidence>
<dbReference type="Pfam" id="PF00293">
    <property type="entry name" value="NUDIX"/>
    <property type="match status" value="1"/>
</dbReference>
<protein>
    <submittedName>
        <fullName evidence="5">NUDIX domain-containing protein</fullName>
    </submittedName>
</protein>
<sequence length="135" mass="15263">MRKHWKGAAAVCIQEGKLLMVRQGAPGETPLWTVPSGGIEPGETPEECCIREVQEETGYTVAVVEKIREKQGVYGEWHAHVDYFTVELIGGCMVIQDPDNLIYEIAWKSAAELQNFPLSFPEDREFLLARLSNWK</sequence>
<comment type="caution">
    <text evidence="5">The sequence shown here is derived from an EMBL/GenBank/DDBJ whole genome shotgun (WGS) entry which is preliminary data.</text>
</comment>
<evidence type="ECO:0000313" key="6">
    <source>
        <dbReference type="Proteomes" id="UP001156102"/>
    </source>
</evidence>
<dbReference type="PRINTS" id="PR00502">
    <property type="entry name" value="NUDIXFAMILY"/>
</dbReference>
<dbReference type="PROSITE" id="PS51462">
    <property type="entry name" value="NUDIX"/>
    <property type="match status" value="1"/>
</dbReference>
<feature type="domain" description="Nudix hydrolase" evidence="4">
    <location>
        <begin position="3"/>
        <end position="131"/>
    </location>
</feature>
<accession>A0AA42BN82</accession>
<evidence type="ECO:0000256" key="3">
    <source>
        <dbReference type="RuleBase" id="RU003476"/>
    </source>
</evidence>
<dbReference type="InterPro" id="IPR015797">
    <property type="entry name" value="NUDIX_hydrolase-like_dom_sf"/>
</dbReference>
<reference evidence="5" key="1">
    <citation type="submission" date="2022-07" db="EMBL/GenBank/DDBJ databases">
        <authorList>
            <person name="Li W.-J."/>
            <person name="Deng Q.-Q."/>
        </authorList>
    </citation>
    <scope>NUCLEOTIDE SEQUENCE</scope>
    <source>
        <strain evidence="5">SYSU M60031</strain>
    </source>
</reference>
<comment type="similarity">
    <text evidence="3">Belongs to the Nudix hydrolase family.</text>
</comment>
<dbReference type="SUPFAM" id="SSF55811">
    <property type="entry name" value="Nudix"/>
    <property type="match status" value="1"/>
</dbReference>
<dbReference type="PROSITE" id="PS00893">
    <property type="entry name" value="NUDIX_BOX"/>
    <property type="match status" value="1"/>
</dbReference>
<dbReference type="PANTHER" id="PTHR43046:SF2">
    <property type="entry name" value="8-OXO-DGTP DIPHOSPHATASE-RELATED"/>
    <property type="match status" value="1"/>
</dbReference>
<evidence type="ECO:0000259" key="4">
    <source>
        <dbReference type="PROSITE" id="PS51462"/>
    </source>
</evidence>
<dbReference type="GO" id="GO:0016787">
    <property type="term" value="F:hydrolase activity"/>
    <property type="evidence" value="ECO:0007669"/>
    <property type="project" value="UniProtKB-KW"/>
</dbReference>
<evidence type="ECO:0000256" key="2">
    <source>
        <dbReference type="ARBA" id="ARBA00022801"/>
    </source>
</evidence>
<dbReference type="EMBL" id="JANCLT010000001">
    <property type="protein sequence ID" value="MCP8967392.1"/>
    <property type="molecule type" value="Genomic_DNA"/>
</dbReference>
<dbReference type="CDD" id="cd02883">
    <property type="entry name" value="NUDIX_Hydrolase"/>
    <property type="match status" value="1"/>
</dbReference>
<dbReference type="PANTHER" id="PTHR43046">
    <property type="entry name" value="GDP-MANNOSE MANNOSYL HYDROLASE"/>
    <property type="match status" value="1"/>
</dbReference>
<dbReference type="InterPro" id="IPR020476">
    <property type="entry name" value="Nudix_hydrolase"/>
</dbReference>
<keyword evidence="6" id="KW-1185">Reference proteome</keyword>
<dbReference type="InterPro" id="IPR000086">
    <property type="entry name" value="NUDIX_hydrolase_dom"/>
</dbReference>